<proteinExistence type="predicted"/>
<evidence type="ECO:0000313" key="2">
    <source>
        <dbReference type="Proteomes" id="UP000838412"/>
    </source>
</evidence>
<organism evidence="1 2">
    <name type="scientific">Branchiostoma lanceolatum</name>
    <name type="common">Common lancelet</name>
    <name type="synonym">Amphioxus lanceolatum</name>
    <dbReference type="NCBI Taxonomy" id="7740"/>
    <lineage>
        <taxon>Eukaryota</taxon>
        <taxon>Metazoa</taxon>
        <taxon>Chordata</taxon>
        <taxon>Cephalochordata</taxon>
        <taxon>Leptocardii</taxon>
        <taxon>Amphioxiformes</taxon>
        <taxon>Branchiostomatidae</taxon>
        <taxon>Branchiostoma</taxon>
    </lineage>
</organism>
<dbReference type="EMBL" id="OV696689">
    <property type="protein sequence ID" value="CAH1261505.1"/>
    <property type="molecule type" value="Genomic_DNA"/>
</dbReference>
<name>A0A8K0EPJ6_BRALA</name>
<gene>
    <name evidence="1" type="primary">Hypp2379</name>
    <name evidence="1" type="ORF">BLAG_LOCUS16908</name>
</gene>
<sequence length="67" mass="7598">MLNSSKVATLITSTRPKHLRVGAHSIHFHQASAMFLLGERKVLKPHSHWTRGTLAASLRPKLDLWYP</sequence>
<accession>A0A8K0EPJ6</accession>
<keyword evidence="2" id="KW-1185">Reference proteome</keyword>
<dbReference type="AlphaFoldDB" id="A0A8K0EPJ6"/>
<reference evidence="1" key="1">
    <citation type="submission" date="2022-01" db="EMBL/GenBank/DDBJ databases">
        <authorList>
            <person name="Braso-Vives M."/>
        </authorList>
    </citation>
    <scope>NUCLEOTIDE SEQUENCE</scope>
</reference>
<protein>
    <submittedName>
        <fullName evidence="1">Hypp2379 protein</fullName>
    </submittedName>
</protein>
<dbReference type="Proteomes" id="UP000838412">
    <property type="component" value="Chromosome 4"/>
</dbReference>
<evidence type="ECO:0000313" key="1">
    <source>
        <dbReference type="EMBL" id="CAH1261505.1"/>
    </source>
</evidence>